<dbReference type="KEGG" id="saqi:AXG55_08480"/>
<reference evidence="1 2" key="1">
    <citation type="submission" date="2016-10" db="EMBL/GenBank/DDBJ databases">
        <title>Silvanigrella aquatica sp. nov., isolated from a freshwater lake located in the Black Forest, Germany, description of Silvanigrellaceae fam. nov., Silvanigrellales ord. nov., reclassification of the order Bdellovibrionales in the class Oligoflexia, reclassification of the families Bacteriovoracaceae and Halobacteriovoraceae in the new order Bacteriovoracales ord. nov., and reclassification of the family Pseudobacteriovoracaceae in the order Oligoflexiales.</title>
        <authorList>
            <person name="Hahn M.W."/>
            <person name="Schmidt J."/>
            <person name="Koll U."/>
            <person name="Rohde M."/>
            <person name="Verbag S."/>
            <person name="Pitt A."/>
            <person name="Nakai R."/>
            <person name="Naganuma T."/>
            <person name="Lang E."/>
        </authorList>
    </citation>
    <scope>NUCLEOTIDE SEQUENCE [LARGE SCALE GENOMIC DNA]</scope>
    <source>
        <strain evidence="1 2">MWH-Nonnen-W8red</strain>
    </source>
</reference>
<dbReference type="EMBL" id="CP017834">
    <property type="protein sequence ID" value="APJ03938.1"/>
    <property type="molecule type" value="Genomic_DNA"/>
</dbReference>
<dbReference type="STRING" id="1915309.AXG55_08480"/>
<proteinExistence type="predicted"/>
<dbReference type="Proteomes" id="UP000184731">
    <property type="component" value="Chromosome"/>
</dbReference>
<keyword evidence="2" id="KW-1185">Reference proteome</keyword>
<gene>
    <name evidence="1" type="ORF">AXG55_08480</name>
</gene>
<organism evidence="1 2">
    <name type="scientific">Silvanigrella aquatica</name>
    <dbReference type="NCBI Taxonomy" id="1915309"/>
    <lineage>
        <taxon>Bacteria</taxon>
        <taxon>Pseudomonadati</taxon>
        <taxon>Bdellovibrionota</taxon>
        <taxon>Oligoflexia</taxon>
        <taxon>Silvanigrellales</taxon>
        <taxon>Silvanigrellaceae</taxon>
        <taxon>Silvanigrella</taxon>
    </lineage>
</organism>
<protein>
    <submittedName>
        <fullName evidence="1">Uncharacterized protein</fullName>
    </submittedName>
</protein>
<sequence length="289" mass="33577">MPLTTTNRDNTLAYWWGLEEHKNTLIKWQKENTREVLIANRSRVYSNRQEIINGIIKVSSCASEIQYNNIVMSSLSHSNQNVVENFQKFIQLNLPHSVFIEWLKKHPHSNDSHASCRSQPITLATYYQTNHSTIPFIPEYVTLPDISSIQVSELKEAITPISSSKKIFTIYKINESHTFTKQLTHFNFSTLNTVKDYTYKGKILNNNITKEDCDKYYIKTTTPNKKVYARQKYSVSQLLEVLKHPFYDDNTPLSEFFVVADYMLEGCYDDYYPEPGDVVLEITITANSK</sequence>
<dbReference type="AlphaFoldDB" id="A0A1L4D168"/>
<dbReference type="RefSeq" id="WP_148697683.1">
    <property type="nucleotide sequence ID" value="NZ_CP017834.1"/>
</dbReference>
<evidence type="ECO:0000313" key="2">
    <source>
        <dbReference type="Proteomes" id="UP000184731"/>
    </source>
</evidence>
<evidence type="ECO:0000313" key="1">
    <source>
        <dbReference type="EMBL" id="APJ03938.1"/>
    </source>
</evidence>
<accession>A0A1L4D168</accession>
<name>A0A1L4D168_9BACT</name>